<feature type="transmembrane region" description="Helical" evidence="6">
    <location>
        <begin position="257"/>
        <end position="276"/>
    </location>
</feature>
<comment type="subcellular location">
    <subcellularLocation>
        <location evidence="1">Cell membrane</location>
        <topology evidence="1">Multi-pass membrane protein</topology>
    </subcellularLocation>
</comment>
<sequence>MIRKLFSNIVFKNFSFLTIGSVLSQLISVFTILKITSVVSPGDYGLYTFLISQGLLLVKVGNLGNTNIVIRSVARNGDLAKDYLSNTSLLRLLAIIALTGFYLVYNSFFGTLNATQVGLIFLFSLFNCFSYLFEWIFTGNQRIFPISVIGLIYSVLWFAIVFFVPLEKISATTLFALYVTANFVKCAILYFTLLTNNLIKGSIKRFKESVSTLMRESWPYLAMILVMLPLTNLTHNFLDLNSTNEEIGYFNLAQRFIGPVGLVISMLLTALFPNLAVMWEKNPDKFRFNVAKGFRLYMLVSAFGCFAFTIFSEDLIKAIFKEEYYSAILVCQIQVWYVFLTSVDSFIGTILGATNKEKLILRFGIVYFFLCTPSLFLGSHYGAQGLSWSYIISFGAGLIYAWVIFQRKLQLKVEKELETIALVLAFGLFAYLSAAYFNLWQKVLLFVTVLGMFTFYTTRIFKKLKTT</sequence>
<evidence type="ECO:0000256" key="5">
    <source>
        <dbReference type="ARBA" id="ARBA00023136"/>
    </source>
</evidence>
<keyword evidence="2" id="KW-1003">Cell membrane</keyword>
<keyword evidence="4 6" id="KW-1133">Transmembrane helix</keyword>
<keyword evidence="3 6" id="KW-0812">Transmembrane</keyword>
<feature type="transmembrane region" description="Helical" evidence="6">
    <location>
        <begin position="220"/>
        <end position="237"/>
    </location>
</feature>
<keyword evidence="5 6" id="KW-0472">Membrane</keyword>
<dbReference type="InterPro" id="IPR050833">
    <property type="entry name" value="Poly_Biosynth_Transport"/>
</dbReference>
<dbReference type="Proteomes" id="UP000718451">
    <property type="component" value="Unassembled WGS sequence"/>
</dbReference>
<feature type="transmembrane region" description="Helical" evidence="6">
    <location>
        <begin position="387"/>
        <end position="405"/>
    </location>
</feature>
<feature type="transmembrane region" description="Helical" evidence="6">
    <location>
        <begin position="143"/>
        <end position="163"/>
    </location>
</feature>
<evidence type="ECO:0000256" key="2">
    <source>
        <dbReference type="ARBA" id="ARBA00022475"/>
    </source>
</evidence>
<gene>
    <name evidence="7" type="ORF">HCU67_08820</name>
</gene>
<proteinExistence type="predicted"/>
<comment type="caution">
    <text evidence="7">The sequence shown here is derived from an EMBL/GenBank/DDBJ whole genome shotgun (WGS) entry which is preliminary data.</text>
</comment>
<dbReference type="PANTHER" id="PTHR30250:SF11">
    <property type="entry name" value="O-ANTIGEN TRANSPORTER-RELATED"/>
    <property type="match status" value="1"/>
</dbReference>
<dbReference type="Pfam" id="PF01943">
    <property type="entry name" value="Polysacc_synt"/>
    <property type="match status" value="1"/>
</dbReference>
<feature type="transmembrane region" description="Helical" evidence="6">
    <location>
        <begin position="443"/>
        <end position="461"/>
    </location>
</feature>
<feature type="transmembrane region" description="Helical" evidence="6">
    <location>
        <begin position="324"/>
        <end position="347"/>
    </location>
</feature>
<evidence type="ECO:0000256" key="6">
    <source>
        <dbReference type="SAM" id="Phobius"/>
    </source>
</evidence>
<reference evidence="7 8" key="1">
    <citation type="submission" date="2020-04" db="EMBL/GenBank/DDBJ databases">
        <authorList>
            <person name="Yoon J."/>
        </authorList>
    </citation>
    <scope>NUCLEOTIDE SEQUENCE [LARGE SCALE GENOMIC DNA]</scope>
    <source>
        <strain evidence="7 8">DJ-13</strain>
    </source>
</reference>
<accession>A0ABX1GQ47</accession>
<dbReference type="RefSeq" id="WP_168552266.1">
    <property type="nucleotide sequence ID" value="NZ_JAAWWL010000002.1"/>
</dbReference>
<dbReference type="PANTHER" id="PTHR30250">
    <property type="entry name" value="PST FAMILY PREDICTED COLANIC ACID TRANSPORTER"/>
    <property type="match status" value="1"/>
</dbReference>
<feature type="transmembrane region" description="Helical" evidence="6">
    <location>
        <begin position="117"/>
        <end position="136"/>
    </location>
</feature>
<feature type="transmembrane region" description="Helical" evidence="6">
    <location>
        <begin position="417"/>
        <end position="437"/>
    </location>
</feature>
<name>A0ABX1GQ47_9FLAO</name>
<dbReference type="EMBL" id="JAAWWL010000002">
    <property type="protein sequence ID" value="NKI32041.1"/>
    <property type="molecule type" value="Genomic_DNA"/>
</dbReference>
<evidence type="ECO:0000313" key="8">
    <source>
        <dbReference type="Proteomes" id="UP000718451"/>
    </source>
</evidence>
<evidence type="ECO:0000313" key="7">
    <source>
        <dbReference type="EMBL" id="NKI32041.1"/>
    </source>
</evidence>
<feature type="transmembrane region" description="Helical" evidence="6">
    <location>
        <begin position="359"/>
        <end position="381"/>
    </location>
</feature>
<feature type="transmembrane region" description="Helical" evidence="6">
    <location>
        <begin position="175"/>
        <end position="199"/>
    </location>
</feature>
<evidence type="ECO:0000256" key="4">
    <source>
        <dbReference type="ARBA" id="ARBA00022989"/>
    </source>
</evidence>
<keyword evidence="8" id="KW-1185">Reference proteome</keyword>
<feature type="transmembrane region" description="Helical" evidence="6">
    <location>
        <begin position="12"/>
        <end position="32"/>
    </location>
</feature>
<organism evidence="7 8">
    <name type="scientific">Croceivirga thetidis</name>
    <dbReference type="NCBI Taxonomy" id="2721623"/>
    <lineage>
        <taxon>Bacteria</taxon>
        <taxon>Pseudomonadati</taxon>
        <taxon>Bacteroidota</taxon>
        <taxon>Flavobacteriia</taxon>
        <taxon>Flavobacteriales</taxon>
        <taxon>Flavobacteriaceae</taxon>
        <taxon>Croceivirga</taxon>
    </lineage>
</organism>
<feature type="transmembrane region" description="Helical" evidence="6">
    <location>
        <begin position="296"/>
        <end position="312"/>
    </location>
</feature>
<evidence type="ECO:0000256" key="1">
    <source>
        <dbReference type="ARBA" id="ARBA00004651"/>
    </source>
</evidence>
<dbReference type="InterPro" id="IPR002797">
    <property type="entry name" value="Polysacc_synth"/>
</dbReference>
<feature type="transmembrane region" description="Helical" evidence="6">
    <location>
        <begin position="44"/>
        <end position="62"/>
    </location>
</feature>
<evidence type="ECO:0000256" key="3">
    <source>
        <dbReference type="ARBA" id="ARBA00022692"/>
    </source>
</evidence>
<feature type="transmembrane region" description="Helical" evidence="6">
    <location>
        <begin position="83"/>
        <end position="105"/>
    </location>
</feature>
<protein>
    <submittedName>
        <fullName evidence="7">Oligosaccharide flippase family protein</fullName>
    </submittedName>
</protein>